<dbReference type="AlphaFoldDB" id="A0A517XLB6"/>
<dbReference type="GO" id="GO:0016787">
    <property type="term" value="F:hydrolase activity"/>
    <property type="evidence" value="ECO:0007669"/>
    <property type="project" value="InterPro"/>
</dbReference>
<feature type="signal peptide" evidence="1">
    <location>
        <begin position="1"/>
        <end position="18"/>
    </location>
</feature>
<evidence type="ECO:0000313" key="3">
    <source>
        <dbReference type="EMBL" id="QDU18298.1"/>
    </source>
</evidence>
<dbReference type="Gene3D" id="2.60.120.560">
    <property type="entry name" value="Exo-inulinase, domain 1"/>
    <property type="match status" value="1"/>
</dbReference>
<dbReference type="Proteomes" id="UP000319576">
    <property type="component" value="Chromosome"/>
</dbReference>
<dbReference type="InterPro" id="IPR010496">
    <property type="entry name" value="AL/BT2_dom"/>
</dbReference>
<feature type="domain" description="3-keto-alpha-glucoside-1,2-lyase/3-keto-2-hydroxy-glucal hydratase" evidence="2">
    <location>
        <begin position="49"/>
        <end position="239"/>
    </location>
</feature>
<evidence type="ECO:0000256" key="1">
    <source>
        <dbReference type="SAM" id="SignalP"/>
    </source>
</evidence>
<organism evidence="3 4">
    <name type="scientific">Urbifossiella limnaea</name>
    <dbReference type="NCBI Taxonomy" id="2528023"/>
    <lineage>
        <taxon>Bacteria</taxon>
        <taxon>Pseudomonadati</taxon>
        <taxon>Planctomycetota</taxon>
        <taxon>Planctomycetia</taxon>
        <taxon>Gemmatales</taxon>
        <taxon>Gemmataceae</taxon>
        <taxon>Urbifossiella</taxon>
    </lineage>
</organism>
<dbReference type="Pfam" id="PF06439">
    <property type="entry name" value="3keto-disac_hyd"/>
    <property type="match status" value="1"/>
</dbReference>
<accession>A0A517XLB6</accession>
<dbReference type="RefSeq" id="WP_145233474.1">
    <property type="nucleotide sequence ID" value="NZ_CP036273.1"/>
</dbReference>
<proteinExistence type="predicted"/>
<evidence type="ECO:0000259" key="2">
    <source>
        <dbReference type="Pfam" id="PF06439"/>
    </source>
</evidence>
<dbReference type="KEGG" id="uli:ETAA1_01830"/>
<protein>
    <recommendedName>
        <fullName evidence="2">3-keto-alpha-glucoside-1,2-lyase/3-keto-2-hydroxy-glucal hydratase domain-containing protein</fullName>
    </recommendedName>
</protein>
<sequence precursor="true">MRALSCLVVVAATAAAVAQPADPWTLDAKFKAAKADDLKDAPGTPPPSGAVVLFDGKDTSKWQKRDGSEVKWVLRPNGAMEGVKGHGDIVTKEKFGGSFKLHLEFRVPYEPGGAGQGRGNSGVYVQGRYEVQVLDSYGLKSKNNDCAAIYEVAAPSVNACKAPTVWQSYDIEFTAPVFAGGKKTEPARMSVYHNGVKVHDGVRIPVDNTRAGAGGDPATPGPILLQDHGHPVQYRNVWLLKQ</sequence>
<keyword evidence="4" id="KW-1185">Reference proteome</keyword>
<dbReference type="PANTHER" id="PTHR33546">
    <property type="entry name" value="LARGE, MULTIFUNCTIONAL SECRETED PROTEIN-RELATED"/>
    <property type="match status" value="1"/>
</dbReference>
<gene>
    <name evidence="3" type="ORF">ETAA1_01830</name>
</gene>
<dbReference type="EMBL" id="CP036273">
    <property type="protein sequence ID" value="QDU18298.1"/>
    <property type="molecule type" value="Genomic_DNA"/>
</dbReference>
<keyword evidence="1" id="KW-0732">Signal</keyword>
<feature type="chain" id="PRO_5021851730" description="3-keto-alpha-glucoside-1,2-lyase/3-keto-2-hydroxy-glucal hydratase domain-containing protein" evidence="1">
    <location>
        <begin position="19"/>
        <end position="242"/>
    </location>
</feature>
<reference evidence="3 4" key="1">
    <citation type="submission" date="2019-02" db="EMBL/GenBank/DDBJ databases">
        <title>Deep-cultivation of Planctomycetes and their phenomic and genomic characterization uncovers novel biology.</title>
        <authorList>
            <person name="Wiegand S."/>
            <person name="Jogler M."/>
            <person name="Boedeker C."/>
            <person name="Pinto D."/>
            <person name="Vollmers J."/>
            <person name="Rivas-Marin E."/>
            <person name="Kohn T."/>
            <person name="Peeters S.H."/>
            <person name="Heuer A."/>
            <person name="Rast P."/>
            <person name="Oberbeckmann S."/>
            <person name="Bunk B."/>
            <person name="Jeske O."/>
            <person name="Meyerdierks A."/>
            <person name="Storesund J.E."/>
            <person name="Kallscheuer N."/>
            <person name="Luecker S."/>
            <person name="Lage O.M."/>
            <person name="Pohl T."/>
            <person name="Merkel B.J."/>
            <person name="Hornburger P."/>
            <person name="Mueller R.-W."/>
            <person name="Bruemmer F."/>
            <person name="Labrenz M."/>
            <person name="Spormann A.M."/>
            <person name="Op den Camp H."/>
            <person name="Overmann J."/>
            <person name="Amann R."/>
            <person name="Jetten M.S.M."/>
            <person name="Mascher T."/>
            <person name="Medema M.H."/>
            <person name="Devos D.P."/>
            <person name="Kaster A.-K."/>
            <person name="Ovreas L."/>
            <person name="Rohde M."/>
            <person name="Galperin M.Y."/>
            <person name="Jogler C."/>
        </authorList>
    </citation>
    <scope>NUCLEOTIDE SEQUENCE [LARGE SCALE GENOMIC DNA]</scope>
    <source>
        <strain evidence="3 4">ETA_A1</strain>
    </source>
</reference>
<name>A0A517XLB6_9BACT</name>
<dbReference type="OrthoDB" id="176168at2"/>
<evidence type="ECO:0000313" key="4">
    <source>
        <dbReference type="Proteomes" id="UP000319576"/>
    </source>
</evidence>
<dbReference type="PANTHER" id="PTHR33546:SF1">
    <property type="entry name" value="LARGE, MULTIFUNCTIONAL SECRETED PROTEIN"/>
    <property type="match status" value="1"/>
</dbReference>